<reference evidence="4" key="1">
    <citation type="submission" date="2025-08" db="UniProtKB">
        <authorList>
            <consortium name="RefSeq"/>
        </authorList>
    </citation>
    <scope>IDENTIFICATION</scope>
</reference>
<protein>
    <submittedName>
        <fullName evidence="4">Probable 3-ketoacyl-CoA synthase 14</fullName>
    </submittedName>
</protein>
<dbReference type="InterPro" id="IPR016039">
    <property type="entry name" value="Thiolase-like"/>
</dbReference>
<dbReference type="AlphaFoldDB" id="A0A6I9RWP6"/>
<dbReference type="InterPro" id="IPR013601">
    <property type="entry name" value="FAE1_typ3_polyketide_synth"/>
</dbReference>
<dbReference type="InterPro" id="IPR012392">
    <property type="entry name" value="3-ktacl-CoA_syn"/>
</dbReference>
<keyword evidence="3" id="KW-1185">Reference proteome</keyword>
<evidence type="ECO:0000313" key="4">
    <source>
        <dbReference type="RefSeq" id="XP_010929473.1"/>
    </source>
</evidence>
<accession>A0A6I9RWP6</accession>
<dbReference type="GO" id="GO:0016747">
    <property type="term" value="F:acyltransferase activity, transferring groups other than amino-acyl groups"/>
    <property type="evidence" value="ECO:0007669"/>
    <property type="project" value="InterPro"/>
</dbReference>
<keyword evidence="1" id="KW-0808">Transferase</keyword>
<evidence type="ECO:0000313" key="3">
    <source>
        <dbReference type="Proteomes" id="UP000504607"/>
    </source>
</evidence>
<dbReference type="GO" id="GO:0006633">
    <property type="term" value="P:fatty acid biosynthetic process"/>
    <property type="evidence" value="ECO:0007669"/>
    <property type="project" value="InterPro"/>
</dbReference>
<evidence type="ECO:0000259" key="2">
    <source>
        <dbReference type="Pfam" id="PF08392"/>
    </source>
</evidence>
<proteinExistence type="predicted"/>
<dbReference type="Pfam" id="PF08392">
    <property type="entry name" value="FAE1_CUT1_RppA"/>
    <property type="match status" value="1"/>
</dbReference>
<sequence>MHAIYCKSGLGNETYSPSFFFQTNYDDKFHHAILKAEQGMFSTVASLLTKTVVHPSRITVLIVACSMFAPSLSHSSLIVHCFLLPPSVKTFASSIWAAASAPCPSISPSGSSMDGILLPQWPCYPIHDSVGLSWVDRFTESSQFFTS</sequence>
<organism evidence="3 4">
    <name type="scientific">Elaeis guineensis var. tenera</name>
    <name type="common">Oil palm</name>
    <dbReference type="NCBI Taxonomy" id="51953"/>
    <lineage>
        <taxon>Eukaryota</taxon>
        <taxon>Viridiplantae</taxon>
        <taxon>Streptophyta</taxon>
        <taxon>Embryophyta</taxon>
        <taxon>Tracheophyta</taxon>
        <taxon>Spermatophyta</taxon>
        <taxon>Magnoliopsida</taxon>
        <taxon>Liliopsida</taxon>
        <taxon>Arecaceae</taxon>
        <taxon>Arecoideae</taxon>
        <taxon>Cocoseae</taxon>
        <taxon>Elaeidinae</taxon>
        <taxon>Elaeis</taxon>
    </lineage>
</organism>
<dbReference type="GO" id="GO:0016020">
    <property type="term" value="C:membrane"/>
    <property type="evidence" value="ECO:0007669"/>
    <property type="project" value="InterPro"/>
</dbReference>
<dbReference type="SUPFAM" id="SSF53901">
    <property type="entry name" value="Thiolase-like"/>
    <property type="match status" value="1"/>
</dbReference>
<dbReference type="RefSeq" id="XP_010929473.1">
    <property type="nucleotide sequence ID" value="XM_010931171.1"/>
</dbReference>
<gene>
    <name evidence="4" type="primary">LOC105050945</name>
</gene>
<evidence type="ECO:0000256" key="1">
    <source>
        <dbReference type="ARBA" id="ARBA00023315"/>
    </source>
</evidence>
<name>A0A6I9RWP6_ELAGV</name>
<dbReference type="InParanoid" id="A0A6I9RWP6"/>
<dbReference type="Proteomes" id="UP000504607">
    <property type="component" value="Chromosome 8"/>
</dbReference>
<dbReference type="PANTHER" id="PTHR31561">
    <property type="entry name" value="3-KETOACYL-COA SYNTHASE"/>
    <property type="match status" value="1"/>
</dbReference>
<feature type="domain" description="FAE" evidence="2">
    <location>
        <begin position="3"/>
        <end position="92"/>
    </location>
</feature>
<keyword evidence="1" id="KW-0012">Acyltransferase</keyword>